<sequence>MITTQTLPTLQPSDTSWVILAGGQASRMGGQDKGLIQLNGQPLIQHVIDKLAPQTPTLLINANRNQSQYQQFAPVISDEFPDYPGPLGGIHAGLSHAPTDWVGFVPCDSPLICDDLVARFCKAAQPESDILVAHDGEHQQPVFTLFHKRVLPKLSAFLARGDRKIILLYDECHTSYVDFSDAPSCFFNLNTPQALAQFGALHP</sequence>
<evidence type="ECO:0000256" key="6">
    <source>
        <dbReference type="ARBA" id="ARBA00023134"/>
    </source>
</evidence>
<feature type="binding site" evidence="8">
    <location>
        <position position="33"/>
    </location>
    <ligand>
        <name>GTP</name>
        <dbReference type="ChEBI" id="CHEBI:37565"/>
    </ligand>
</feature>
<comment type="cofactor">
    <cofactor evidence="8">
        <name>Mg(2+)</name>
        <dbReference type="ChEBI" id="CHEBI:18420"/>
    </cofactor>
</comment>
<evidence type="ECO:0000313" key="11">
    <source>
        <dbReference type="Proteomes" id="UP000266701"/>
    </source>
</evidence>
<evidence type="ECO:0000256" key="4">
    <source>
        <dbReference type="ARBA" id="ARBA00022741"/>
    </source>
</evidence>
<dbReference type="InterPro" id="IPR029044">
    <property type="entry name" value="Nucleotide-diphossugar_trans"/>
</dbReference>
<dbReference type="GO" id="GO:0046872">
    <property type="term" value="F:metal ion binding"/>
    <property type="evidence" value="ECO:0007669"/>
    <property type="project" value="UniProtKB-KW"/>
</dbReference>
<dbReference type="GO" id="GO:1902758">
    <property type="term" value="P:bis(molybdopterin guanine dinucleotide)molybdenum biosynthetic process"/>
    <property type="evidence" value="ECO:0007669"/>
    <property type="project" value="TreeGrafter"/>
</dbReference>
<dbReference type="HAMAP" id="MF_00316">
    <property type="entry name" value="MobA"/>
    <property type="match status" value="1"/>
</dbReference>
<dbReference type="GO" id="GO:0005525">
    <property type="term" value="F:GTP binding"/>
    <property type="evidence" value="ECO:0007669"/>
    <property type="project" value="UniProtKB-UniRule"/>
</dbReference>
<comment type="caution">
    <text evidence="10">The sequence shown here is derived from an EMBL/GenBank/DDBJ whole genome shotgun (WGS) entry which is preliminary data.</text>
</comment>
<organism evidence="10 11">
    <name type="scientific">Vibrio cholerae</name>
    <dbReference type="NCBI Taxonomy" id="666"/>
    <lineage>
        <taxon>Bacteria</taxon>
        <taxon>Pseudomonadati</taxon>
        <taxon>Pseudomonadota</taxon>
        <taxon>Gammaproteobacteria</taxon>
        <taxon>Vibrionales</taxon>
        <taxon>Vibrionaceae</taxon>
        <taxon>Vibrio</taxon>
    </lineage>
</organism>
<dbReference type="RefSeq" id="WP_118089691.1">
    <property type="nucleotide sequence ID" value="NZ_JBAFTV010000033.1"/>
</dbReference>
<dbReference type="PANTHER" id="PTHR19136">
    <property type="entry name" value="MOLYBDENUM COFACTOR GUANYLYLTRANSFERASE"/>
    <property type="match status" value="1"/>
</dbReference>
<keyword evidence="4 8" id="KW-0547">Nucleotide-binding</keyword>
<feature type="binding site" evidence="8">
    <location>
        <begin position="20"/>
        <end position="22"/>
    </location>
    <ligand>
        <name>GTP</name>
        <dbReference type="ChEBI" id="CHEBI:37565"/>
    </ligand>
</feature>
<keyword evidence="1 8" id="KW-0963">Cytoplasm</keyword>
<gene>
    <name evidence="8" type="primary">mobA</name>
    <name evidence="10" type="ORF">BC353_13420</name>
</gene>
<comment type="catalytic activity">
    <reaction evidence="8">
        <text>Mo-molybdopterin + GTP + H(+) = Mo-molybdopterin guanine dinucleotide + diphosphate</text>
        <dbReference type="Rhea" id="RHEA:34243"/>
        <dbReference type="ChEBI" id="CHEBI:15378"/>
        <dbReference type="ChEBI" id="CHEBI:33019"/>
        <dbReference type="ChEBI" id="CHEBI:37565"/>
        <dbReference type="ChEBI" id="CHEBI:71302"/>
        <dbReference type="ChEBI" id="CHEBI:71310"/>
        <dbReference type="EC" id="2.7.7.77"/>
    </reaction>
</comment>
<accession>A0A395U109</accession>
<dbReference type="EC" id="2.7.7.77" evidence="8"/>
<feature type="binding site" evidence="8">
    <location>
        <position position="78"/>
    </location>
    <ligand>
        <name>GTP</name>
        <dbReference type="ChEBI" id="CHEBI:37565"/>
    </ligand>
</feature>
<keyword evidence="5 8" id="KW-0460">Magnesium</keyword>
<feature type="binding site" evidence="8">
    <location>
        <position position="108"/>
    </location>
    <ligand>
        <name>Mg(2+)</name>
        <dbReference type="ChEBI" id="CHEBI:18420"/>
    </ligand>
</feature>
<dbReference type="InterPro" id="IPR013482">
    <property type="entry name" value="Molybde_CF_guanTrfase"/>
</dbReference>
<evidence type="ECO:0000256" key="2">
    <source>
        <dbReference type="ARBA" id="ARBA00022679"/>
    </source>
</evidence>
<proteinExistence type="inferred from homology"/>
<comment type="subunit">
    <text evidence="8">Monomer.</text>
</comment>
<dbReference type="Pfam" id="PF12804">
    <property type="entry name" value="NTP_transf_3"/>
    <property type="match status" value="1"/>
</dbReference>
<protein>
    <recommendedName>
        <fullName evidence="8">Molybdenum cofactor guanylyltransferase</fullName>
        <shortName evidence="8">MoCo guanylyltransferase</shortName>
        <ecNumber evidence="8">2.7.7.77</ecNumber>
    </recommendedName>
    <alternativeName>
        <fullName evidence="8">GTP:molybdopterin guanylyltransferase</fullName>
    </alternativeName>
    <alternativeName>
        <fullName evidence="8">Mo-MPT guanylyltransferase</fullName>
    </alternativeName>
    <alternativeName>
        <fullName evidence="8">Molybdopterin guanylyltransferase</fullName>
    </alternativeName>
    <alternativeName>
        <fullName evidence="8">Molybdopterin-guanine dinucleotide synthase</fullName>
        <shortName evidence="8">MGD synthase</shortName>
    </alternativeName>
</protein>
<keyword evidence="2 8" id="KW-0808">Transferase</keyword>
<keyword evidence="7 8" id="KW-0501">Molybdenum cofactor biosynthesis</keyword>
<dbReference type="AlphaFoldDB" id="A0A395U109"/>
<dbReference type="Gene3D" id="3.90.550.10">
    <property type="entry name" value="Spore Coat Polysaccharide Biosynthesis Protein SpsA, Chain A"/>
    <property type="match status" value="1"/>
</dbReference>
<name>A0A395U109_VIBCL</name>
<dbReference type="InterPro" id="IPR025877">
    <property type="entry name" value="MobA-like_NTP_Trfase"/>
</dbReference>
<dbReference type="NCBIfam" id="TIGR02665">
    <property type="entry name" value="molyb_mobA"/>
    <property type="match status" value="1"/>
</dbReference>
<evidence type="ECO:0000313" key="10">
    <source>
        <dbReference type="EMBL" id="RGP86807.1"/>
    </source>
</evidence>
<keyword evidence="6 8" id="KW-0342">GTP-binding</keyword>
<feature type="binding site" evidence="8">
    <location>
        <position position="108"/>
    </location>
    <ligand>
        <name>GTP</name>
        <dbReference type="ChEBI" id="CHEBI:37565"/>
    </ligand>
</feature>
<evidence type="ECO:0000256" key="7">
    <source>
        <dbReference type="ARBA" id="ARBA00023150"/>
    </source>
</evidence>
<comment type="subcellular location">
    <subcellularLocation>
        <location evidence="8">Cytoplasm</location>
    </subcellularLocation>
</comment>
<keyword evidence="3 8" id="KW-0479">Metal-binding</keyword>
<evidence type="ECO:0000256" key="8">
    <source>
        <dbReference type="HAMAP-Rule" id="MF_00316"/>
    </source>
</evidence>
<evidence type="ECO:0000259" key="9">
    <source>
        <dbReference type="Pfam" id="PF12804"/>
    </source>
</evidence>
<dbReference type="CDD" id="cd02503">
    <property type="entry name" value="MobA"/>
    <property type="match status" value="1"/>
</dbReference>
<dbReference type="EMBL" id="MCBA01000145">
    <property type="protein sequence ID" value="RGP86807.1"/>
    <property type="molecule type" value="Genomic_DNA"/>
</dbReference>
<dbReference type="GO" id="GO:0061603">
    <property type="term" value="F:molybdenum cofactor guanylyltransferase activity"/>
    <property type="evidence" value="ECO:0007669"/>
    <property type="project" value="UniProtKB-EC"/>
</dbReference>
<feature type="domain" description="MobA-like NTP transferase" evidence="9">
    <location>
        <begin position="18"/>
        <end position="166"/>
    </location>
</feature>
<reference evidence="10 11" key="1">
    <citation type="journal article" date="2017" name="Emerg. Infect. Dis.">
        <title>Carbapenemase VCC-1-Producing Vibrio cholerae in Coastal Waters of Germany.</title>
        <authorList>
            <person name="Hammerl J.A."/>
            <person name="Jackel C."/>
            <person name="Bortolaia V."/>
            <person name="Schwartz K."/>
            <person name="Bier N."/>
            <person name="Hendriksen R.S."/>
            <person name="Guerra B."/>
            <person name="Strauch E."/>
        </authorList>
    </citation>
    <scope>NUCLEOTIDE SEQUENCE [LARGE SCALE GENOMIC DNA]</scope>
    <source>
        <strain evidence="10 11">VN-2825</strain>
    </source>
</reference>
<dbReference type="SUPFAM" id="SSF53448">
    <property type="entry name" value="Nucleotide-diphospho-sugar transferases"/>
    <property type="match status" value="1"/>
</dbReference>
<comment type="function">
    <text evidence="8">Transfers a GMP moiety from GTP to Mo-molybdopterin (Mo-MPT) cofactor (Moco or molybdenum cofactor) to form Mo-molybdopterin guanine dinucleotide (Mo-MGD) cofactor.</text>
</comment>
<comment type="domain">
    <text evidence="8">The N-terminal domain determines nucleotide recognition and specific binding, while the C-terminal domain determines the specific binding to the target protein.</text>
</comment>
<evidence type="ECO:0000256" key="5">
    <source>
        <dbReference type="ARBA" id="ARBA00022842"/>
    </source>
</evidence>
<feature type="binding site" evidence="8">
    <location>
        <position position="61"/>
    </location>
    <ligand>
        <name>GTP</name>
        <dbReference type="ChEBI" id="CHEBI:37565"/>
    </ligand>
</feature>
<evidence type="ECO:0000256" key="3">
    <source>
        <dbReference type="ARBA" id="ARBA00022723"/>
    </source>
</evidence>
<comment type="similarity">
    <text evidence="8">Belongs to the MobA family.</text>
</comment>
<dbReference type="Proteomes" id="UP000266701">
    <property type="component" value="Unassembled WGS sequence"/>
</dbReference>
<keyword evidence="10" id="KW-0548">Nucleotidyltransferase</keyword>
<evidence type="ECO:0000256" key="1">
    <source>
        <dbReference type="ARBA" id="ARBA00022490"/>
    </source>
</evidence>
<dbReference type="GO" id="GO:0005737">
    <property type="term" value="C:cytoplasm"/>
    <property type="evidence" value="ECO:0007669"/>
    <property type="project" value="UniProtKB-SubCell"/>
</dbReference>
<dbReference type="PANTHER" id="PTHR19136:SF81">
    <property type="entry name" value="MOLYBDENUM COFACTOR GUANYLYLTRANSFERASE"/>
    <property type="match status" value="1"/>
</dbReference>